<dbReference type="PANTHER" id="PTHR16305">
    <property type="entry name" value="TESTICULAR SOLUBLE ADENYLYL CYCLASE"/>
    <property type="match status" value="1"/>
</dbReference>
<evidence type="ECO:0000256" key="2">
    <source>
        <dbReference type="ARBA" id="ARBA00022840"/>
    </source>
</evidence>
<dbReference type="PANTHER" id="PTHR16305:SF35">
    <property type="entry name" value="TRANSCRIPTIONAL ACTIVATOR DOMAIN"/>
    <property type="match status" value="1"/>
</dbReference>
<gene>
    <name evidence="4" type="ORF">WCD74_24245</name>
</gene>
<dbReference type="InterPro" id="IPR029787">
    <property type="entry name" value="Nucleotide_cyclase"/>
</dbReference>
<keyword evidence="2" id="KW-0067">ATP-binding</keyword>
<dbReference type="Proteomes" id="UP001385809">
    <property type="component" value="Unassembled WGS sequence"/>
</dbReference>
<dbReference type="EMBL" id="JBBEGN010000017">
    <property type="protein sequence ID" value="MEJ2870895.1"/>
    <property type="molecule type" value="Genomic_DNA"/>
</dbReference>
<proteinExistence type="predicted"/>
<dbReference type="SUPFAM" id="SSF55073">
    <property type="entry name" value="Nucleotide cyclase"/>
    <property type="match status" value="1"/>
</dbReference>
<accession>A0ABU8MUA4</accession>
<comment type="caution">
    <text evidence="4">The sequence shown here is derived from an EMBL/GenBank/DDBJ whole genome shotgun (WGS) entry which is preliminary data.</text>
</comment>
<evidence type="ECO:0000256" key="1">
    <source>
        <dbReference type="ARBA" id="ARBA00022741"/>
    </source>
</evidence>
<dbReference type="PROSITE" id="PS50125">
    <property type="entry name" value="GUANYLATE_CYCLASE_2"/>
    <property type="match status" value="1"/>
</dbReference>
<sequence length="1037" mass="108058">MTSARPPERRLVHVLFVDLVGFTGLVEELDAEDVAVLQDHYFSQVSALVAAAGGQVEKYIGDAVLATFGLPVLGPDDAVGAVRAGLAVLDSLAGVEAGIGLPPGTLAARVGVHTGEVVVTWAADGGWRLSGDVVNTAARLQSAAEPGTVVVGPETALAVGTAVALDPLGDVALKGRTERVAAYRVSGRRAGSTRARPSTDRFRGRDADLARLRAAHHAARGAARLTVLAPPGVGRTRLVEEFRDHGDGPVWLVRVRREEPTYAPVAALLTAAGVVPDEIGARLARHGHTGARAELSAAHTEALLTGGELAGRPQELWTSWTAVLDAHGEPGGPTPVWVLDDVHLAGADLHAFLAHATAAPHRTARLLLTTARPEALAPDGPVLVLDPLSDEDVVGIVADRAPDLPPTVVDQVRAAAGGNPLFVVELLRAWEQAGRAGEPTVPSTVRAIYLGQLDALPPPSRTLLGQGSVAGRTLPASALPDLGVAEPASPLAELTGSGLLRGPHPDVVDPSSYTYRHSLLQETAYATLPRARRAVLHERFADWLDRRGGPRRAERVGRHLAAAHDEAPVLGGQLDRTALARRAALALTEAGEAAIGSEPLHAAELFARAHDLGTAADPAPSAARAHRRLRRAEALRRAGWLPEAMEAFAAVADAAAPGTHEARAAAALGYEDALFDSRLPRSRWGARSLQLLDDALALTPTGETGLRARLLAATARARGYGGDVPTAGVLGEEAVALARAAHDPGALAYALLARRPTLAAPSALADRLAADSELVDAARAAGDGEREFEALRLRMVDLLELGSTGEAVALADEASALAVRLGRPLLLWYPAMWRAAMLLHHGDLDAAAEAVEHFRVEGERWHYGDTGQVHSVQLLTLHTALGTPDRAVPTLRGMAQAVGGRTWVHVAVGLARAGRLEEAADLLRRSAADDFAVLGDDGARAFLLAECAETAELVGDAAAGARLRDLLEPWAGLVVVVGSGALCLGAADHFRGLAARAAGDDAGPLFRAALDLNEATGAVRAAARSRAELLVEGRSRC</sequence>
<feature type="domain" description="Guanylate cyclase" evidence="3">
    <location>
        <begin position="13"/>
        <end position="141"/>
    </location>
</feature>
<keyword evidence="1" id="KW-0547">Nucleotide-binding</keyword>
<dbReference type="SMART" id="SM00044">
    <property type="entry name" value="CYCc"/>
    <property type="match status" value="1"/>
</dbReference>
<name>A0ABU8MUA4_9PSEU</name>
<protein>
    <submittedName>
        <fullName evidence="4">Adenylate/guanylate cyclase domain-containing protein</fullName>
    </submittedName>
</protein>
<evidence type="ECO:0000313" key="4">
    <source>
        <dbReference type="EMBL" id="MEJ2870895.1"/>
    </source>
</evidence>
<dbReference type="Gene3D" id="3.30.70.1230">
    <property type="entry name" value="Nucleotide cyclase"/>
    <property type="match status" value="1"/>
</dbReference>
<dbReference type="InterPro" id="IPR001054">
    <property type="entry name" value="A/G_cyclase"/>
</dbReference>
<dbReference type="CDD" id="cd07302">
    <property type="entry name" value="CHD"/>
    <property type="match status" value="1"/>
</dbReference>
<dbReference type="SUPFAM" id="SSF52540">
    <property type="entry name" value="P-loop containing nucleoside triphosphate hydrolases"/>
    <property type="match status" value="1"/>
</dbReference>
<dbReference type="RefSeq" id="WP_337697467.1">
    <property type="nucleotide sequence ID" value="NZ_JBBEGN010000017.1"/>
</dbReference>
<evidence type="ECO:0000313" key="5">
    <source>
        <dbReference type="Proteomes" id="UP001385809"/>
    </source>
</evidence>
<evidence type="ECO:0000259" key="3">
    <source>
        <dbReference type="PROSITE" id="PS50125"/>
    </source>
</evidence>
<dbReference type="Pfam" id="PF00211">
    <property type="entry name" value="Guanylate_cyc"/>
    <property type="match status" value="1"/>
</dbReference>
<keyword evidence="5" id="KW-1185">Reference proteome</keyword>
<dbReference type="InterPro" id="IPR027417">
    <property type="entry name" value="P-loop_NTPase"/>
</dbReference>
<reference evidence="4 5" key="1">
    <citation type="submission" date="2024-03" db="EMBL/GenBank/DDBJ databases">
        <title>Actinomycetospora sp. OC33-EN08, a novel actinomycete isolated from wild orchid (Aerides multiflora).</title>
        <authorList>
            <person name="Suriyachadkun C."/>
        </authorList>
    </citation>
    <scope>NUCLEOTIDE SEQUENCE [LARGE SCALE GENOMIC DNA]</scope>
    <source>
        <strain evidence="4 5">OC33-EN08</strain>
    </source>
</reference>
<organism evidence="4 5">
    <name type="scientific">Actinomycetospora aurantiaca</name>
    <dbReference type="NCBI Taxonomy" id="3129233"/>
    <lineage>
        <taxon>Bacteria</taxon>
        <taxon>Bacillati</taxon>
        <taxon>Actinomycetota</taxon>
        <taxon>Actinomycetes</taxon>
        <taxon>Pseudonocardiales</taxon>
        <taxon>Pseudonocardiaceae</taxon>
        <taxon>Actinomycetospora</taxon>
    </lineage>
</organism>